<dbReference type="AlphaFoldDB" id="A0AAV2A524"/>
<sequence length="61" mass="7396">MFKTQKETLRRKDPGKARIKSMKVEKSIDLLLKPWNCNHRHHGFQRYRAAWTPWLGLSRTF</sequence>
<keyword evidence="2" id="KW-1185">Reference proteome</keyword>
<proteinExistence type="predicted"/>
<organism evidence="1 2">
    <name type="scientific">Larinioides sclopetarius</name>
    <dbReference type="NCBI Taxonomy" id="280406"/>
    <lineage>
        <taxon>Eukaryota</taxon>
        <taxon>Metazoa</taxon>
        <taxon>Ecdysozoa</taxon>
        <taxon>Arthropoda</taxon>
        <taxon>Chelicerata</taxon>
        <taxon>Arachnida</taxon>
        <taxon>Araneae</taxon>
        <taxon>Araneomorphae</taxon>
        <taxon>Entelegynae</taxon>
        <taxon>Araneoidea</taxon>
        <taxon>Araneidae</taxon>
        <taxon>Larinioides</taxon>
    </lineage>
</organism>
<feature type="non-terminal residue" evidence="1">
    <location>
        <position position="61"/>
    </location>
</feature>
<name>A0AAV2A524_9ARAC</name>
<gene>
    <name evidence="1" type="ORF">LARSCL_LOCUS10145</name>
</gene>
<dbReference type="Proteomes" id="UP001497382">
    <property type="component" value="Unassembled WGS sequence"/>
</dbReference>
<reference evidence="1 2" key="1">
    <citation type="submission" date="2024-04" db="EMBL/GenBank/DDBJ databases">
        <authorList>
            <person name="Rising A."/>
            <person name="Reimegard J."/>
            <person name="Sonavane S."/>
            <person name="Akerstrom W."/>
            <person name="Nylinder S."/>
            <person name="Hedman E."/>
            <person name="Kallberg Y."/>
        </authorList>
    </citation>
    <scope>NUCLEOTIDE SEQUENCE [LARGE SCALE GENOMIC DNA]</scope>
</reference>
<accession>A0AAV2A524</accession>
<dbReference type="EMBL" id="CAXIEN010000118">
    <property type="protein sequence ID" value="CAL1279097.1"/>
    <property type="molecule type" value="Genomic_DNA"/>
</dbReference>
<comment type="caution">
    <text evidence="1">The sequence shown here is derived from an EMBL/GenBank/DDBJ whole genome shotgun (WGS) entry which is preliminary data.</text>
</comment>
<evidence type="ECO:0000313" key="1">
    <source>
        <dbReference type="EMBL" id="CAL1279097.1"/>
    </source>
</evidence>
<evidence type="ECO:0008006" key="3">
    <source>
        <dbReference type="Google" id="ProtNLM"/>
    </source>
</evidence>
<evidence type="ECO:0000313" key="2">
    <source>
        <dbReference type="Proteomes" id="UP001497382"/>
    </source>
</evidence>
<protein>
    <recommendedName>
        <fullName evidence="3">Ribosomal protein S14</fullName>
    </recommendedName>
</protein>